<organism evidence="1 2">
    <name type="scientific">Bifidobacterium apri</name>
    <dbReference type="NCBI Taxonomy" id="1769423"/>
    <lineage>
        <taxon>Bacteria</taxon>
        <taxon>Bacillati</taxon>
        <taxon>Actinomycetota</taxon>
        <taxon>Actinomycetes</taxon>
        <taxon>Bifidobacteriales</taxon>
        <taxon>Bifidobacteriaceae</taxon>
        <taxon>Bifidobacterium</taxon>
    </lineage>
</organism>
<evidence type="ECO:0000313" key="2">
    <source>
        <dbReference type="Proteomes" id="UP000440041"/>
    </source>
</evidence>
<reference evidence="1 2" key="1">
    <citation type="submission" date="2019-09" db="EMBL/GenBank/DDBJ databases">
        <title>Characterization of the phylogenetic diversity of two novel species belonging to the genus Bifidobacterium: Bifidobacterium cebidarum sp. nov. and Bifidobacterium leontopitheci sp. nov.</title>
        <authorList>
            <person name="Lugli G.A."/>
            <person name="Duranti S."/>
            <person name="Milani C."/>
            <person name="Turroni F."/>
            <person name="Ventura M."/>
        </authorList>
    </citation>
    <scope>NUCLEOTIDE SEQUENCE [LARGE SCALE GENOMIC DNA]</scope>
    <source>
        <strain evidence="1 2">DSM 100238</strain>
    </source>
</reference>
<keyword evidence="2" id="KW-1185">Reference proteome</keyword>
<protein>
    <submittedName>
        <fullName evidence="1">Uncharacterized protein</fullName>
    </submittedName>
</protein>
<dbReference type="EMBL" id="WBSO01000002">
    <property type="protein sequence ID" value="KAB8300790.1"/>
    <property type="molecule type" value="Genomic_DNA"/>
</dbReference>
<gene>
    <name evidence="1" type="ORF">DSM100238_0517</name>
</gene>
<dbReference type="AlphaFoldDB" id="A0A6A2VW84"/>
<comment type="caution">
    <text evidence="1">The sequence shown here is derived from an EMBL/GenBank/DDBJ whole genome shotgun (WGS) entry which is preliminary data.</text>
</comment>
<proteinExistence type="predicted"/>
<dbReference type="Proteomes" id="UP000440041">
    <property type="component" value="Unassembled WGS sequence"/>
</dbReference>
<sequence length="67" mass="7353">MGEQAHIRKFRQFSRVIPHATAQTPVSPASTDADNRLSIGKTFCQHSAAHKRQQKVVVMSLPTLSGP</sequence>
<evidence type="ECO:0000313" key="1">
    <source>
        <dbReference type="EMBL" id="KAB8300790.1"/>
    </source>
</evidence>
<accession>A0A6A2VW84</accession>
<name>A0A6A2VW84_9BIFI</name>